<evidence type="ECO:0000259" key="4">
    <source>
        <dbReference type="PROSITE" id="PS50949"/>
    </source>
</evidence>
<keyword evidence="3" id="KW-0804">Transcription</keyword>
<keyword evidence="2" id="KW-0238">DNA-binding</keyword>
<evidence type="ECO:0000256" key="3">
    <source>
        <dbReference type="ARBA" id="ARBA00023163"/>
    </source>
</evidence>
<sequence length="136" mass="14962">METTPSGRKVSADTLKVLADQACRTQGNQHKIIETTLRTAIIEGKLQPDDRLTQQAVAAAFGLSRMPVREALRGLEMQGYIAAGRYRSYVVTAGREADWAGDLPGLLRAVGEQYARLQTLEDQKGFGEKIIRLMSV</sequence>
<dbReference type="SUPFAM" id="SSF46785">
    <property type="entry name" value="Winged helix' DNA-binding domain"/>
    <property type="match status" value="1"/>
</dbReference>
<dbReference type="SMART" id="SM00345">
    <property type="entry name" value="HTH_GNTR"/>
    <property type="match status" value="1"/>
</dbReference>
<accession>A0ABX0YKP3</accession>
<protein>
    <submittedName>
        <fullName evidence="5">GntR family transcriptional regulator</fullName>
    </submittedName>
</protein>
<dbReference type="InterPro" id="IPR036390">
    <property type="entry name" value="WH_DNA-bd_sf"/>
</dbReference>
<dbReference type="Gene3D" id="1.10.10.10">
    <property type="entry name" value="Winged helix-like DNA-binding domain superfamily/Winged helix DNA-binding domain"/>
    <property type="match status" value="1"/>
</dbReference>
<dbReference type="InterPro" id="IPR000524">
    <property type="entry name" value="Tscrpt_reg_HTH_GntR"/>
</dbReference>
<comment type="caution">
    <text evidence="5">The sequence shown here is derived from an EMBL/GenBank/DDBJ whole genome shotgun (WGS) entry which is preliminary data.</text>
</comment>
<dbReference type="Pfam" id="PF00392">
    <property type="entry name" value="GntR"/>
    <property type="match status" value="1"/>
</dbReference>
<dbReference type="EMBL" id="JAAVJI010000026">
    <property type="protein sequence ID" value="NJP03591.1"/>
    <property type="molecule type" value="Genomic_DNA"/>
</dbReference>
<gene>
    <name evidence="5" type="ORF">HBH25_22455</name>
</gene>
<dbReference type="PANTHER" id="PTHR43537">
    <property type="entry name" value="TRANSCRIPTIONAL REGULATOR, GNTR FAMILY"/>
    <property type="match status" value="1"/>
</dbReference>
<keyword evidence="6" id="KW-1185">Reference proteome</keyword>
<feature type="domain" description="HTH gntR-type" evidence="4">
    <location>
        <begin position="27"/>
        <end position="94"/>
    </location>
</feature>
<dbReference type="PANTHER" id="PTHR43537:SF24">
    <property type="entry name" value="GLUCONATE OPERON TRANSCRIPTIONAL REPRESSOR"/>
    <property type="match status" value="1"/>
</dbReference>
<organism evidence="5 6">
    <name type="scientific">Pseudomonas quercus</name>
    <dbReference type="NCBI Taxonomy" id="2722792"/>
    <lineage>
        <taxon>Bacteria</taxon>
        <taxon>Pseudomonadati</taxon>
        <taxon>Pseudomonadota</taxon>
        <taxon>Gammaproteobacteria</taxon>
        <taxon>Pseudomonadales</taxon>
        <taxon>Pseudomonadaceae</taxon>
        <taxon>Pseudomonas</taxon>
    </lineage>
</organism>
<name>A0ABX0YKP3_9PSED</name>
<evidence type="ECO:0000256" key="1">
    <source>
        <dbReference type="ARBA" id="ARBA00023015"/>
    </source>
</evidence>
<evidence type="ECO:0000256" key="2">
    <source>
        <dbReference type="ARBA" id="ARBA00023125"/>
    </source>
</evidence>
<evidence type="ECO:0000313" key="6">
    <source>
        <dbReference type="Proteomes" id="UP000746535"/>
    </source>
</evidence>
<reference evidence="5 6" key="1">
    <citation type="submission" date="2020-03" db="EMBL/GenBank/DDBJ databases">
        <authorList>
            <person name="Wang L."/>
            <person name="He N."/>
            <person name="Li Y."/>
            <person name="Fang Y."/>
            <person name="Zhang F."/>
        </authorList>
    </citation>
    <scope>NUCLEOTIDE SEQUENCE [LARGE SCALE GENOMIC DNA]</scope>
    <source>
        <strain evidence="6">hsmgli-8</strain>
    </source>
</reference>
<proteinExistence type="predicted"/>
<dbReference type="RefSeq" id="WP_168086165.1">
    <property type="nucleotide sequence ID" value="NZ_JAAVJI010000026.1"/>
</dbReference>
<dbReference type="InterPro" id="IPR036388">
    <property type="entry name" value="WH-like_DNA-bd_sf"/>
</dbReference>
<dbReference type="Proteomes" id="UP000746535">
    <property type="component" value="Unassembled WGS sequence"/>
</dbReference>
<keyword evidence="1" id="KW-0805">Transcription regulation</keyword>
<dbReference type="PROSITE" id="PS50949">
    <property type="entry name" value="HTH_GNTR"/>
    <property type="match status" value="1"/>
</dbReference>
<evidence type="ECO:0000313" key="5">
    <source>
        <dbReference type="EMBL" id="NJP03591.1"/>
    </source>
</evidence>